<evidence type="ECO:0000313" key="1">
    <source>
        <dbReference type="EMBL" id="DAE27029.1"/>
    </source>
</evidence>
<proteinExistence type="predicted"/>
<name>A0A8S5R7P0_9VIRU</name>
<dbReference type="SUPFAM" id="SSF101386">
    <property type="entry name" value="all-alpha NTP pyrophosphatases"/>
    <property type="match status" value="1"/>
</dbReference>
<accession>A0A8S5R7P0</accession>
<dbReference type="EMBL" id="BK015827">
    <property type="protein sequence ID" value="DAE27029.1"/>
    <property type="molecule type" value="Genomic_DNA"/>
</dbReference>
<reference evidence="1" key="1">
    <citation type="journal article" date="2021" name="Proc. Natl. Acad. Sci. U.S.A.">
        <title>A Catalog of Tens of Thousands of Viruses from Human Metagenomes Reveals Hidden Associations with Chronic Diseases.</title>
        <authorList>
            <person name="Tisza M.J."/>
            <person name="Buck C.B."/>
        </authorList>
    </citation>
    <scope>NUCLEOTIDE SEQUENCE</scope>
    <source>
        <strain evidence="1">Ctah610</strain>
    </source>
</reference>
<protein>
    <submittedName>
        <fullName evidence="1">Nucleoside triphosphate pyrophosphohydrolase</fullName>
    </submittedName>
</protein>
<dbReference type="Gene3D" id="1.10.287.1080">
    <property type="entry name" value="MazG-like"/>
    <property type="match status" value="1"/>
</dbReference>
<sequence>MTTEQKIQYIADHYGYEPQSRQLIEEMAELTVAINKGWRKSHPLEYSAGSEYEHIIEEMADTVIMIWQIKYLLGVGEGELSKIIEQKLDRQIERIKKE</sequence>
<dbReference type="CDD" id="cd11539">
    <property type="entry name" value="NTP-PPase_u2"/>
    <property type="match status" value="1"/>
</dbReference>
<organism evidence="1">
    <name type="scientific">virus sp. ctah610</name>
    <dbReference type="NCBI Taxonomy" id="2826807"/>
    <lineage>
        <taxon>Viruses</taxon>
    </lineage>
</organism>